<dbReference type="GO" id="GO:0009887">
    <property type="term" value="P:animal organ morphogenesis"/>
    <property type="evidence" value="ECO:0007669"/>
    <property type="project" value="UniProtKB-ARBA"/>
</dbReference>
<accession>A0A9P0HRV9</accession>
<dbReference type="PROSITE" id="PS00661">
    <property type="entry name" value="FERM_2"/>
    <property type="match status" value="1"/>
</dbReference>
<evidence type="ECO:0000256" key="1">
    <source>
        <dbReference type="ARBA" id="ARBA00004202"/>
    </source>
</evidence>
<dbReference type="PRINTS" id="PR00661">
    <property type="entry name" value="ERMFAMILY"/>
</dbReference>
<organism evidence="8 9">
    <name type="scientific">Nezara viridula</name>
    <name type="common">Southern green stink bug</name>
    <name type="synonym">Cimex viridulus</name>
    <dbReference type="NCBI Taxonomy" id="85310"/>
    <lineage>
        <taxon>Eukaryota</taxon>
        <taxon>Metazoa</taxon>
        <taxon>Ecdysozoa</taxon>
        <taxon>Arthropoda</taxon>
        <taxon>Hexapoda</taxon>
        <taxon>Insecta</taxon>
        <taxon>Pterygota</taxon>
        <taxon>Neoptera</taxon>
        <taxon>Paraneoptera</taxon>
        <taxon>Hemiptera</taxon>
        <taxon>Heteroptera</taxon>
        <taxon>Panheteroptera</taxon>
        <taxon>Pentatomomorpha</taxon>
        <taxon>Pentatomoidea</taxon>
        <taxon>Pentatomidae</taxon>
        <taxon>Pentatominae</taxon>
        <taxon>Nezara</taxon>
    </lineage>
</organism>
<dbReference type="InterPro" id="IPR019749">
    <property type="entry name" value="Band_41_domain"/>
</dbReference>
<evidence type="ECO:0000259" key="7">
    <source>
        <dbReference type="PROSITE" id="PS50057"/>
    </source>
</evidence>
<evidence type="ECO:0000256" key="2">
    <source>
        <dbReference type="ARBA" id="ARBA00004536"/>
    </source>
</evidence>
<comment type="subcellular location">
    <subcellularLocation>
        <location evidence="2">Cell junction</location>
        <location evidence="2">Adherens junction</location>
    </subcellularLocation>
    <subcellularLocation>
        <location evidence="1">Cell membrane</location>
        <topology evidence="1">Peripheral membrane protein</topology>
    </subcellularLocation>
    <subcellularLocation>
        <location evidence="6">Cell projection</location>
        <location evidence="6">Rhabdomere</location>
    </subcellularLocation>
</comment>
<keyword evidence="5" id="KW-0472">Membrane</keyword>
<dbReference type="Gene3D" id="2.30.29.30">
    <property type="entry name" value="Pleckstrin-homology domain (PH domain)/Phosphotyrosine-binding domain (PTB)"/>
    <property type="match status" value="1"/>
</dbReference>
<feature type="domain" description="FERM" evidence="7">
    <location>
        <begin position="1"/>
        <end position="243"/>
    </location>
</feature>
<dbReference type="InterPro" id="IPR019748">
    <property type="entry name" value="FERM_central"/>
</dbReference>
<dbReference type="InterPro" id="IPR018980">
    <property type="entry name" value="FERM_PH-like_C"/>
</dbReference>
<dbReference type="Pfam" id="PF09380">
    <property type="entry name" value="FERM_C"/>
    <property type="match status" value="1"/>
</dbReference>
<protein>
    <recommendedName>
        <fullName evidence="3">Moesin/ezrin/radixin homolog 1</fullName>
    </recommendedName>
</protein>
<reference evidence="8" key="1">
    <citation type="submission" date="2022-01" db="EMBL/GenBank/DDBJ databases">
        <authorList>
            <person name="King R."/>
        </authorList>
    </citation>
    <scope>NUCLEOTIDE SEQUENCE</scope>
</reference>
<dbReference type="CDD" id="cd14473">
    <property type="entry name" value="FERM_B-lobe"/>
    <property type="match status" value="1"/>
</dbReference>
<evidence type="ECO:0000313" key="9">
    <source>
        <dbReference type="Proteomes" id="UP001152798"/>
    </source>
</evidence>
<dbReference type="GO" id="GO:0030182">
    <property type="term" value="P:neuron differentiation"/>
    <property type="evidence" value="ECO:0007669"/>
    <property type="project" value="UniProtKB-ARBA"/>
</dbReference>
<dbReference type="Pfam" id="PF00373">
    <property type="entry name" value="FERM_M"/>
    <property type="match status" value="1"/>
</dbReference>
<dbReference type="Gene3D" id="1.20.80.10">
    <property type="match status" value="1"/>
</dbReference>
<evidence type="ECO:0000313" key="8">
    <source>
        <dbReference type="EMBL" id="CAH1407881.1"/>
    </source>
</evidence>
<gene>
    <name evidence="8" type="ORF">NEZAVI_LOCUS15506</name>
</gene>
<dbReference type="InterPro" id="IPR011993">
    <property type="entry name" value="PH-like_dom_sf"/>
</dbReference>
<dbReference type="SMART" id="SM01196">
    <property type="entry name" value="FERM_C"/>
    <property type="match status" value="1"/>
</dbReference>
<evidence type="ECO:0000256" key="5">
    <source>
        <dbReference type="ARBA" id="ARBA00023136"/>
    </source>
</evidence>
<dbReference type="OrthoDB" id="6589456at2759"/>
<dbReference type="GO" id="GO:0016028">
    <property type="term" value="C:rhabdomere"/>
    <property type="evidence" value="ECO:0007669"/>
    <property type="project" value="UniProtKB-SubCell"/>
</dbReference>
<dbReference type="InterPro" id="IPR011174">
    <property type="entry name" value="ERM"/>
</dbReference>
<dbReference type="GO" id="GO:0005912">
    <property type="term" value="C:adherens junction"/>
    <property type="evidence" value="ECO:0007669"/>
    <property type="project" value="UniProtKB-SubCell"/>
</dbReference>
<dbReference type="InterPro" id="IPR019747">
    <property type="entry name" value="FERM_CS"/>
</dbReference>
<keyword evidence="9" id="KW-1185">Reference proteome</keyword>
<dbReference type="GO" id="GO:0005886">
    <property type="term" value="C:plasma membrane"/>
    <property type="evidence" value="ECO:0007669"/>
    <property type="project" value="UniProtKB-SubCell"/>
</dbReference>
<dbReference type="AlphaFoldDB" id="A0A9P0HRV9"/>
<dbReference type="InterPro" id="IPR000798">
    <property type="entry name" value="Ez/rad/moesin-like"/>
</dbReference>
<proteinExistence type="predicted"/>
<dbReference type="Proteomes" id="UP001152798">
    <property type="component" value="Chromosome 7"/>
</dbReference>
<dbReference type="SUPFAM" id="SSF50729">
    <property type="entry name" value="PH domain-like"/>
    <property type="match status" value="1"/>
</dbReference>
<dbReference type="SUPFAM" id="SSF47031">
    <property type="entry name" value="Second domain of FERM"/>
    <property type="match status" value="1"/>
</dbReference>
<dbReference type="PANTHER" id="PTHR23281">
    <property type="entry name" value="MERLIN/MOESIN/EZRIN/RADIXIN"/>
    <property type="match status" value="1"/>
</dbReference>
<dbReference type="InterPro" id="IPR014352">
    <property type="entry name" value="FERM/acyl-CoA-bd_prot_sf"/>
</dbReference>
<evidence type="ECO:0000256" key="6">
    <source>
        <dbReference type="ARBA" id="ARBA00043944"/>
    </source>
</evidence>
<dbReference type="PROSITE" id="PS50057">
    <property type="entry name" value="FERM_3"/>
    <property type="match status" value="1"/>
</dbReference>
<dbReference type="InterPro" id="IPR035963">
    <property type="entry name" value="FERM_2"/>
</dbReference>
<sequence length="302" mass="35028">MIVAQQKSHYNVNRTTSAVGWVCWRRLRPSSLVELVPLQEEIGKLSDNVAISLIYNQCKKEIVAGTIFCPPETSILLASYVLQAEEGDWPIVDYYSIDPGSMIPGNVLSQYTMSPIAWGDSLKDWHKDHEGLTPIEAQIEYLKIAQYLGMYGVSYFKAKNGGEMVWVGIHPKGINIYQETLLFPKTILKWVFIKMVHYSCKKFIVRLVLETVQEYVFQMKNLRTARLIFELAVGYHHLHVQNRYLPTQPRLYNELEKEKFKETTEELHSIETTKHESIVRKIKKRNSTYIQLPTLKEEDISD</sequence>
<keyword evidence="4" id="KW-1003">Cell membrane</keyword>
<evidence type="ECO:0000256" key="4">
    <source>
        <dbReference type="ARBA" id="ARBA00022475"/>
    </source>
</evidence>
<dbReference type="EMBL" id="OV725083">
    <property type="protein sequence ID" value="CAH1407881.1"/>
    <property type="molecule type" value="Genomic_DNA"/>
</dbReference>
<name>A0A9P0HRV9_NEZVI</name>
<evidence type="ECO:0000256" key="3">
    <source>
        <dbReference type="ARBA" id="ARBA00022025"/>
    </source>
</evidence>
<dbReference type="PRINTS" id="PR00935">
    <property type="entry name" value="BAND41"/>
</dbReference>
<dbReference type="GO" id="GO:0003779">
    <property type="term" value="F:actin binding"/>
    <property type="evidence" value="ECO:0007669"/>
    <property type="project" value="InterPro"/>
</dbReference>
<dbReference type="InterPro" id="IPR000299">
    <property type="entry name" value="FERM_domain"/>
</dbReference>